<dbReference type="InterPro" id="IPR002818">
    <property type="entry name" value="DJ-1/PfpI"/>
</dbReference>
<comment type="caution">
    <text evidence="2">The sequence shown here is derived from an EMBL/GenBank/DDBJ whole genome shotgun (WGS) entry which is preliminary data.</text>
</comment>
<dbReference type="EMBL" id="JAAIYO010000005">
    <property type="protein sequence ID" value="MBE4750067.1"/>
    <property type="molecule type" value="Genomic_DNA"/>
</dbReference>
<keyword evidence="3" id="KW-1185">Reference proteome</keyword>
<proteinExistence type="predicted"/>
<evidence type="ECO:0000259" key="1">
    <source>
        <dbReference type="Pfam" id="PF01965"/>
    </source>
</evidence>
<reference evidence="2 3" key="1">
    <citation type="submission" date="2020-02" db="EMBL/GenBank/DDBJ databases">
        <authorList>
            <person name="Babadi Z.K."/>
            <person name="Risdian C."/>
            <person name="Ebrahimipour G.H."/>
            <person name="Wink J."/>
        </authorList>
    </citation>
    <scope>NUCLEOTIDE SEQUENCE [LARGE SCALE GENOMIC DNA]</scope>
    <source>
        <strain evidence="2 3">ZKHCc1 1396</strain>
    </source>
</reference>
<dbReference type="Proteomes" id="UP001516472">
    <property type="component" value="Unassembled WGS sequence"/>
</dbReference>
<dbReference type="InterPro" id="IPR052158">
    <property type="entry name" value="INH-QAR"/>
</dbReference>
<dbReference type="CDD" id="cd03139">
    <property type="entry name" value="GATase1_PfpI_2"/>
    <property type="match status" value="1"/>
</dbReference>
<dbReference type="SUPFAM" id="SSF52317">
    <property type="entry name" value="Class I glutamine amidotransferase-like"/>
    <property type="match status" value="1"/>
</dbReference>
<accession>A0ABR9PQG2</accession>
<dbReference type="Gene3D" id="3.40.50.880">
    <property type="match status" value="1"/>
</dbReference>
<protein>
    <submittedName>
        <fullName evidence="2">DJ-1/PfpI family protein</fullName>
    </submittedName>
</protein>
<dbReference type="InterPro" id="IPR029062">
    <property type="entry name" value="Class_I_gatase-like"/>
</dbReference>
<organism evidence="2 3">
    <name type="scientific">Corallococcus soli</name>
    <dbReference type="NCBI Taxonomy" id="2710757"/>
    <lineage>
        <taxon>Bacteria</taxon>
        <taxon>Pseudomonadati</taxon>
        <taxon>Myxococcota</taxon>
        <taxon>Myxococcia</taxon>
        <taxon>Myxococcales</taxon>
        <taxon>Cystobacterineae</taxon>
        <taxon>Myxococcaceae</taxon>
        <taxon>Corallococcus</taxon>
    </lineage>
</organism>
<dbReference type="PANTHER" id="PTHR43130">
    <property type="entry name" value="ARAC-FAMILY TRANSCRIPTIONAL REGULATOR"/>
    <property type="match status" value="1"/>
</dbReference>
<gene>
    <name evidence="2" type="ORF">G4177_18030</name>
</gene>
<evidence type="ECO:0000313" key="3">
    <source>
        <dbReference type="Proteomes" id="UP001516472"/>
    </source>
</evidence>
<dbReference type="PANTHER" id="PTHR43130:SF2">
    <property type="entry name" value="DJ-1_PFPI DOMAIN-CONTAINING PROTEIN"/>
    <property type="match status" value="1"/>
</dbReference>
<sequence length="230" mass="24859">MMRPEPLQLGMLLYPDLTLLDLVGPQAVLGMHARTHLVWKTLEVVMSDSGIGIQPTATLDTCPEDLDILFVPGGMGIARAMEDPALLGFLKDRAPRARYVTSVCSGSLLLAAAGLLRGYRSTSHWASLEFLRGYGAEPVKARVVVDRNRFSGGGVTAGIDFGLTLLAHLRGEDTAKLTQLMLEYDPAPPFNAGTPDAAGPEMTERVLQFLDETQQHLQRLSDEARSAMAA</sequence>
<name>A0ABR9PQG2_9BACT</name>
<feature type="domain" description="DJ-1/PfpI" evidence="1">
    <location>
        <begin position="16"/>
        <end position="167"/>
    </location>
</feature>
<dbReference type="Pfam" id="PF01965">
    <property type="entry name" value="DJ-1_PfpI"/>
    <property type="match status" value="1"/>
</dbReference>
<evidence type="ECO:0000313" key="2">
    <source>
        <dbReference type="EMBL" id="MBE4750067.1"/>
    </source>
</evidence>